<evidence type="ECO:0000256" key="4">
    <source>
        <dbReference type="ARBA" id="ARBA00023273"/>
    </source>
</evidence>
<dbReference type="InterPro" id="IPR036322">
    <property type="entry name" value="WD40_repeat_dom_sf"/>
</dbReference>
<comment type="subcellular location">
    <subcellularLocation>
        <location evidence="1">Cell projection</location>
        <location evidence="1">Cilium</location>
    </subcellularLocation>
</comment>
<evidence type="ECO:0000256" key="5">
    <source>
        <dbReference type="ARBA" id="ARBA00040994"/>
    </source>
</evidence>
<keyword evidence="3" id="KW-0677">Repeat</keyword>
<accession>A0A816RSG2</accession>
<dbReference type="InterPro" id="IPR024977">
    <property type="entry name" value="Apc4-like_WD40_dom"/>
</dbReference>
<keyword evidence="4" id="KW-0966">Cell projection</keyword>
<keyword evidence="2" id="KW-0853">WD repeat</keyword>
<dbReference type="PANTHER" id="PTHR13720">
    <property type="entry name" value="WD-40 REPEAT PROTEIN"/>
    <property type="match status" value="1"/>
</dbReference>
<organism evidence="7 8">
    <name type="scientific">Rotaria magnacalcarata</name>
    <dbReference type="NCBI Taxonomy" id="392030"/>
    <lineage>
        <taxon>Eukaryota</taxon>
        <taxon>Metazoa</taxon>
        <taxon>Spiralia</taxon>
        <taxon>Gnathifera</taxon>
        <taxon>Rotifera</taxon>
        <taxon>Eurotatoria</taxon>
        <taxon>Bdelloidea</taxon>
        <taxon>Philodinida</taxon>
        <taxon>Philodinidae</taxon>
        <taxon>Rotaria</taxon>
    </lineage>
</organism>
<dbReference type="InterPro" id="IPR050630">
    <property type="entry name" value="WD_repeat_EMAP"/>
</dbReference>
<dbReference type="Gene3D" id="2.130.10.10">
    <property type="entry name" value="YVTN repeat-like/Quinoprotein amine dehydrogenase"/>
    <property type="match status" value="2"/>
</dbReference>
<dbReference type="InterPro" id="IPR001680">
    <property type="entry name" value="WD40_rpt"/>
</dbReference>
<dbReference type="SMART" id="SM00320">
    <property type="entry name" value="WD40"/>
    <property type="match status" value="3"/>
</dbReference>
<dbReference type="InterPro" id="IPR015943">
    <property type="entry name" value="WD40/YVTN_repeat-like_dom_sf"/>
</dbReference>
<name>A0A816RSG2_9BILA</name>
<dbReference type="SUPFAM" id="SSF50978">
    <property type="entry name" value="WD40 repeat-like"/>
    <property type="match status" value="1"/>
</dbReference>
<comment type="caution">
    <text evidence="7">The sequence shown here is derived from an EMBL/GenBank/DDBJ whole genome shotgun (WGS) entry which is preliminary data.</text>
</comment>
<dbReference type="AlphaFoldDB" id="A0A816RSG2"/>
<evidence type="ECO:0000313" key="7">
    <source>
        <dbReference type="EMBL" id="CAF2079311.1"/>
    </source>
</evidence>
<reference evidence="7" key="1">
    <citation type="submission" date="2021-02" db="EMBL/GenBank/DDBJ databases">
        <authorList>
            <person name="Nowell W R."/>
        </authorList>
    </citation>
    <scope>NUCLEOTIDE SEQUENCE</scope>
</reference>
<evidence type="ECO:0000256" key="2">
    <source>
        <dbReference type="ARBA" id="ARBA00022574"/>
    </source>
</evidence>
<dbReference type="PANTHER" id="PTHR13720:SF13">
    <property type="entry name" value="CILIA- AND FLAGELLA-ASSOCIATED PROTEIN 251"/>
    <property type="match status" value="1"/>
</dbReference>
<proteinExistence type="predicted"/>
<evidence type="ECO:0000313" key="8">
    <source>
        <dbReference type="Proteomes" id="UP000663856"/>
    </source>
</evidence>
<dbReference type="EMBL" id="CAJNRF010006231">
    <property type="protein sequence ID" value="CAF2079311.1"/>
    <property type="molecule type" value="Genomic_DNA"/>
</dbReference>
<dbReference type="Proteomes" id="UP000663856">
    <property type="component" value="Unassembled WGS sequence"/>
</dbReference>
<dbReference type="Pfam" id="PF12894">
    <property type="entry name" value="ANAPC4_WD40"/>
    <property type="match status" value="1"/>
</dbReference>
<feature type="domain" description="Anaphase-promoting complex subunit 4-like WD40" evidence="6">
    <location>
        <begin position="350"/>
        <end position="412"/>
    </location>
</feature>
<evidence type="ECO:0000256" key="1">
    <source>
        <dbReference type="ARBA" id="ARBA00004138"/>
    </source>
</evidence>
<gene>
    <name evidence="7" type="ORF">WKI299_LOCUS15755</name>
</gene>
<sequence>MSGLTNNDPVLDRIDKELADKNENVKNILHEVYESQAAFLIEQKQHDKSKRLADLFNRLIDLLDDVLYSRPSSVDDTQIDSMLDKIKTDLNRWRLKWSTSALDVSHFEEPFNELVQAIEGGFCIISSMFNDLKKKVENLTLAEQTRTKKEKLLEKQILIRGLLILGRDRLHDEYDNRQLPGDKFGIYYNKRIDIKKLENKYPLMYDVLNNVAKEFDIDSDQFLLLLREKRKGHDSVHVYRDIQHYARAHKIKQDFDLNRFLKQQAMHEIDDEDWLVLQRIFSTAYQPPFSTLDLTFSSSNAVIAHSGQQISIIKRDSSTAIYALDTHPFQHKLCLANASCRLQLWDYQEKVIITSLQRTQDNAVTQLRYNHNENFIAIGYANGQLTLCDALSLESIANVPFHYAKTAIIFIQFSPKSIYLATTEDDYTVSIYRQNLSNDDSYTFLGRYRADRTLAEYDLNESEIDQLVLKPSTRIEQIAETMSVCYYPSSLIKESFLVTTNNEYNPTFGSPLHKIDILPKLDKNSNEEYIHFMTTDKNRSSTFTINCYDGRYLFTSGRLHNIVHMLRFNPHILQAQAQLGGKDLISFNKLLEGGREGEIFKEMKDLFYYSQLRFQDINRYDRREVTPKIPLSKIPFVMRALGYYPTE</sequence>
<protein>
    <recommendedName>
        <fullName evidence="5">Cilia- and flagella-associated protein 251</fullName>
    </recommendedName>
</protein>
<evidence type="ECO:0000256" key="3">
    <source>
        <dbReference type="ARBA" id="ARBA00022737"/>
    </source>
</evidence>
<dbReference type="GO" id="GO:0031514">
    <property type="term" value="C:motile cilium"/>
    <property type="evidence" value="ECO:0007669"/>
    <property type="project" value="TreeGrafter"/>
</dbReference>
<evidence type="ECO:0000259" key="6">
    <source>
        <dbReference type="Pfam" id="PF12894"/>
    </source>
</evidence>